<accession>A0A4Y9ENE9</accession>
<dbReference type="OrthoDB" id="7164001at2"/>
<dbReference type="EMBL" id="SIHO01000002">
    <property type="protein sequence ID" value="TFU03568.1"/>
    <property type="molecule type" value="Genomic_DNA"/>
</dbReference>
<feature type="domain" description="Mce/MlaD" evidence="2">
    <location>
        <begin position="40"/>
        <end position="117"/>
    </location>
</feature>
<keyword evidence="1" id="KW-0812">Transmembrane</keyword>
<evidence type="ECO:0000259" key="2">
    <source>
        <dbReference type="Pfam" id="PF02470"/>
    </source>
</evidence>
<comment type="caution">
    <text evidence="3">The sequence shown here is derived from an EMBL/GenBank/DDBJ whole genome shotgun (WGS) entry which is preliminary data.</text>
</comment>
<dbReference type="Pfam" id="PF02470">
    <property type="entry name" value="MlaD"/>
    <property type="match status" value="1"/>
</dbReference>
<dbReference type="GO" id="GO:0015914">
    <property type="term" value="P:phospholipid transport"/>
    <property type="evidence" value="ECO:0007669"/>
    <property type="project" value="InterPro"/>
</dbReference>
<dbReference type="InterPro" id="IPR003399">
    <property type="entry name" value="Mce/MlaD"/>
</dbReference>
<evidence type="ECO:0000256" key="1">
    <source>
        <dbReference type="SAM" id="Phobius"/>
    </source>
</evidence>
<dbReference type="PANTHER" id="PTHR33371:SF4">
    <property type="entry name" value="INTERMEMBRANE PHOSPHOLIPID TRANSPORT SYSTEM BINDING PROTEIN MLAD"/>
    <property type="match status" value="1"/>
</dbReference>
<protein>
    <submittedName>
        <fullName evidence="3">Outer membrane lipid asymmetry maintenance protein MlaD</fullName>
    </submittedName>
</protein>
<evidence type="ECO:0000313" key="3">
    <source>
        <dbReference type="EMBL" id="TFU03568.1"/>
    </source>
</evidence>
<dbReference type="Proteomes" id="UP000297737">
    <property type="component" value="Unassembled WGS sequence"/>
</dbReference>
<keyword evidence="1" id="KW-1133">Transmembrane helix</keyword>
<dbReference type="InterPro" id="IPR052336">
    <property type="entry name" value="MlaD_Phospholipid_Transporter"/>
</dbReference>
<organism evidence="3 4">
    <name type="scientific">Glacieibacterium arshaanense</name>
    <dbReference type="NCBI Taxonomy" id="2511025"/>
    <lineage>
        <taxon>Bacteria</taxon>
        <taxon>Pseudomonadati</taxon>
        <taxon>Pseudomonadota</taxon>
        <taxon>Alphaproteobacteria</taxon>
        <taxon>Sphingomonadales</taxon>
        <taxon>Sphingosinicellaceae</taxon>
        <taxon>Glacieibacterium</taxon>
    </lineage>
</organism>
<sequence>MISTLRENVVEALIGALVIAVAVWFVVFAYGRTSADSRAGYPVLARFPNATGITPGTDIRVSGIKVGVVSQQKLDPKTYQAVVTMRVDDTLKLPIDTSAAITSEGILGGSYISLVPGGEPDMLRPGDEITDTQGATDLMGLIGSVINNSGSKNAAPAAAPAAAPQP</sequence>
<dbReference type="PANTHER" id="PTHR33371">
    <property type="entry name" value="INTERMEMBRANE PHOSPHOLIPID TRANSPORT SYSTEM BINDING PROTEIN MLAD-RELATED"/>
    <property type="match status" value="1"/>
</dbReference>
<proteinExistence type="predicted"/>
<feature type="transmembrane region" description="Helical" evidence="1">
    <location>
        <begin position="12"/>
        <end position="31"/>
    </location>
</feature>
<keyword evidence="1" id="KW-0472">Membrane</keyword>
<dbReference type="NCBIfam" id="TIGR04430">
    <property type="entry name" value="OM_asym_MlaD"/>
    <property type="match status" value="1"/>
</dbReference>
<name>A0A4Y9ENE9_9SPHN</name>
<dbReference type="AlphaFoldDB" id="A0A4Y9ENE9"/>
<dbReference type="RefSeq" id="WP_135246160.1">
    <property type="nucleotide sequence ID" value="NZ_SIHO01000002.1"/>
</dbReference>
<reference evidence="3 4" key="1">
    <citation type="submission" date="2019-02" db="EMBL/GenBank/DDBJ databases">
        <title>Polymorphobacter sp. isolated from the lake at the Tibet of China.</title>
        <authorList>
            <person name="Li A."/>
        </authorList>
    </citation>
    <scope>NUCLEOTIDE SEQUENCE [LARGE SCALE GENOMIC DNA]</scope>
    <source>
        <strain evidence="3 4">DJ1R-1</strain>
    </source>
</reference>
<evidence type="ECO:0000313" key="4">
    <source>
        <dbReference type="Proteomes" id="UP000297737"/>
    </source>
</evidence>
<gene>
    <name evidence="3" type="primary">mlaD</name>
    <name evidence="3" type="ORF">EUV02_10435</name>
</gene>
<keyword evidence="4" id="KW-1185">Reference proteome</keyword>
<dbReference type="InterPro" id="IPR030970">
    <property type="entry name" value="ABC_MlaD"/>
</dbReference>